<dbReference type="FunFam" id="3.30.430.20:FF:000002">
    <property type="entry name" value="Cysteine-rich receptor-like protein kinase 10"/>
    <property type="match status" value="1"/>
</dbReference>
<feature type="binding site" evidence="17">
    <location>
        <position position="361"/>
    </location>
    <ligand>
        <name>ATP</name>
        <dbReference type="ChEBI" id="CHEBI:30616"/>
    </ligand>
</feature>
<feature type="domain" description="Gnk2-homologous" evidence="21">
    <location>
        <begin position="28"/>
        <end position="132"/>
    </location>
</feature>
<dbReference type="Pfam" id="PF07714">
    <property type="entry name" value="PK_Tyr_Ser-Thr"/>
    <property type="match status" value="1"/>
</dbReference>
<dbReference type="FunFam" id="3.30.200.20:FF:000142">
    <property type="entry name" value="Cysteine-rich receptor-like protein kinase 10"/>
    <property type="match status" value="1"/>
</dbReference>
<dbReference type="GO" id="GO:0006979">
    <property type="term" value="P:response to oxidative stress"/>
    <property type="evidence" value="ECO:0007669"/>
    <property type="project" value="UniProtKB-ARBA"/>
</dbReference>
<evidence type="ECO:0000256" key="4">
    <source>
        <dbReference type="ARBA" id="ARBA00022679"/>
    </source>
</evidence>
<dbReference type="CDD" id="cd23509">
    <property type="entry name" value="Gnk2-like"/>
    <property type="match status" value="2"/>
</dbReference>
<evidence type="ECO:0000256" key="9">
    <source>
        <dbReference type="ARBA" id="ARBA00022777"/>
    </source>
</evidence>
<evidence type="ECO:0000256" key="12">
    <source>
        <dbReference type="ARBA" id="ARBA00023136"/>
    </source>
</evidence>
<evidence type="ECO:0000256" key="15">
    <source>
        <dbReference type="ARBA" id="ARBA00047558"/>
    </source>
</evidence>
<dbReference type="InterPro" id="IPR038408">
    <property type="entry name" value="GNK2_sf"/>
</dbReference>
<proteinExistence type="predicted"/>
<keyword evidence="5 18" id="KW-0812">Transmembrane</keyword>
<dbReference type="EMBL" id="CM004403">
    <property type="protein sequence ID" value="OAY24616.1"/>
    <property type="molecule type" value="Genomic_DNA"/>
</dbReference>
<feature type="domain" description="Protein kinase" evidence="20">
    <location>
        <begin position="333"/>
        <end position="607"/>
    </location>
</feature>
<dbReference type="Gramene" id="Manes.17G029700.1.v8.1">
    <property type="protein sequence ID" value="Manes.17G029700.1.v8.1.CDS"/>
    <property type="gene ID" value="Manes.17G029700.v8.1"/>
</dbReference>
<name>A0A2C9U586_MANES</name>
<evidence type="ECO:0000256" key="6">
    <source>
        <dbReference type="ARBA" id="ARBA00022729"/>
    </source>
</evidence>
<dbReference type="GO" id="GO:0009626">
    <property type="term" value="P:plant-type hypersensitive response"/>
    <property type="evidence" value="ECO:0000318"/>
    <property type="project" value="GO_Central"/>
</dbReference>
<reference evidence="23" key="1">
    <citation type="journal article" date="2016" name="Nat. Biotechnol.">
        <title>Sequencing wild and cultivated cassava and related species reveals extensive interspecific hybridization and genetic diversity.</title>
        <authorList>
            <person name="Bredeson J.V."/>
            <person name="Lyons J.B."/>
            <person name="Prochnik S.E."/>
            <person name="Wu G.A."/>
            <person name="Ha C.M."/>
            <person name="Edsinger-Gonzales E."/>
            <person name="Grimwood J."/>
            <person name="Schmutz J."/>
            <person name="Rabbi I.Y."/>
            <person name="Egesi C."/>
            <person name="Nauluvula P."/>
            <person name="Lebot V."/>
            <person name="Ndunguru J."/>
            <person name="Mkamilo G."/>
            <person name="Bart R.S."/>
            <person name="Setter T.L."/>
            <person name="Gleadow R.M."/>
            <person name="Kulakow P."/>
            <person name="Ferguson M.E."/>
            <person name="Rounsley S."/>
            <person name="Rokhsar D.S."/>
        </authorList>
    </citation>
    <scope>NUCLEOTIDE SEQUENCE [LARGE SCALE GENOMIC DNA]</scope>
    <source>
        <strain evidence="23">cv. AM560-2</strain>
    </source>
</reference>
<evidence type="ECO:0000256" key="2">
    <source>
        <dbReference type="ARBA" id="ARBA00022527"/>
    </source>
</evidence>
<dbReference type="InterPro" id="IPR000719">
    <property type="entry name" value="Prot_kinase_dom"/>
</dbReference>
<dbReference type="InterPro" id="IPR017441">
    <property type="entry name" value="Protein_kinase_ATP_BS"/>
</dbReference>
<dbReference type="PANTHER" id="PTHR27002">
    <property type="entry name" value="RECEPTOR-LIKE SERINE/THREONINE-PROTEIN KINASE SD1-8"/>
    <property type="match status" value="1"/>
</dbReference>
<evidence type="ECO:0000256" key="10">
    <source>
        <dbReference type="ARBA" id="ARBA00022840"/>
    </source>
</evidence>
<gene>
    <name evidence="22" type="ORF">MANES_17G029700v8</name>
</gene>
<dbReference type="SUPFAM" id="SSF56112">
    <property type="entry name" value="Protein kinase-like (PK-like)"/>
    <property type="match status" value="1"/>
</dbReference>
<dbReference type="PROSITE" id="PS51473">
    <property type="entry name" value="GNK2"/>
    <property type="match status" value="2"/>
</dbReference>
<dbReference type="SMART" id="SM00220">
    <property type="entry name" value="S_TKc"/>
    <property type="match status" value="1"/>
</dbReference>
<feature type="signal peptide" evidence="19">
    <location>
        <begin position="1"/>
        <end position="26"/>
    </location>
</feature>
<accession>A0A2C9U586</accession>
<feature type="transmembrane region" description="Helical" evidence="18">
    <location>
        <begin position="271"/>
        <end position="293"/>
    </location>
</feature>
<comment type="caution">
    <text evidence="22">The sequence shown here is derived from an EMBL/GenBank/DDBJ whole genome shotgun (WGS) entry which is preliminary data.</text>
</comment>
<keyword evidence="10 17" id="KW-0067">ATP-binding</keyword>
<keyword evidence="8 17" id="KW-0547">Nucleotide-binding</keyword>
<dbReference type="InterPro" id="IPR002902">
    <property type="entry name" value="GNK2"/>
</dbReference>
<evidence type="ECO:0000256" key="5">
    <source>
        <dbReference type="ARBA" id="ARBA00022692"/>
    </source>
</evidence>
<evidence type="ECO:0000256" key="13">
    <source>
        <dbReference type="ARBA" id="ARBA00023170"/>
    </source>
</evidence>
<dbReference type="Gene3D" id="3.30.200.20">
    <property type="entry name" value="Phosphorylase Kinase, domain 1"/>
    <property type="match status" value="1"/>
</dbReference>
<keyword evidence="9" id="KW-0418">Kinase</keyword>
<evidence type="ECO:0000256" key="17">
    <source>
        <dbReference type="PROSITE-ProRule" id="PRU10141"/>
    </source>
</evidence>
<keyword evidence="13" id="KW-0675">Receptor</keyword>
<sequence>MILFNLFMTLVLIFMRFLICATSAAALTYSVHFCSNTTIFTPNSTYQVNLDSVLSALSSNATSSNGFYNSAAGREPPDVVYGLFLCRGDIPSVTCRECVDTAAKEIIRRCPREKESYIWYEECLLRYNNQSIFSIIREVPSFDLPDPENVTEPERFNQLLASTMNSLASKAASQSFKKFATDEENFTSSQTLYSLVQCTPDLSEYLCNRCFQSAIAALPMCCTGKRGGKVLLPSCIIRYELFPFYRINTTIPAPSPSTTKDKGKSRIPTQLIAAIIAPVVISLVLLALGICFLRRRAMKKYNALEEQNVGDEITNINSLQFDLATIRYATNNFSDDKKIGEGGFGAVYKGKLYNGQEIAVKRLSRNSGQGATEFKNEVMLVAKLQHKNLVQLLGFCLDRQEKILVYEYVANGSLDYFLFDTEKQGQLNWPTRYKIIEGIARGLLYLQEDSRLRIIHRDLKASNILLDEDMNAKISDFGMARIFGADQTQANTRRVVGTFGYMAPEYAMHGHYSVKSDVYSFGVLILEIKSGKKNSSFCQADGAEDLLSYAWKHWCEETTLQFMDPVLRNSYKRNEITKCIHIGLLCVQENPGGRPTMKSIIIMHSSSSIVLPLPEQPGLFLHSGTEMKTQSEELDSVQSIQLSANEMSVTEIYPR</sequence>
<dbReference type="FunFam" id="3.30.430.20:FF:000003">
    <property type="entry name" value="Cysteine-rich RLK (RECEPTOR-like protein kinase) 10"/>
    <property type="match status" value="1"/>
</dbReference>
<dbReference type="InterPro" id="IPR011009">
    <property type="entry name" value="Kinase-like_dom_sf"/>
</dbReference>
<evidence type="ECO:0000256" key="1">
    <source>
        <dbReference type="ARBA" id="ARBA00004167"/>
    </source>
</evidence>
<keyword evidence="3" id="KW-0597">Phosphoprotein</keyword>
<evidence type="ECO:0000256" key="7">
    <source>
        <dbReference type="ARBA" id="ARBA00022737"/>
    </source>
</evidence>
<comment type="catalytic activity">
    <reaction evidence="15">
        <text>L-seryl-[protein] + ATP = O-phospho-L-seryl-[protein] + ADP + H(+)</text>
        <dbReference type="Rhea" id="RHEA:17989"/>
        <dbReference type="Rhea" id="RHEA-COMP:9863"/>
        <dbReference type="Rhea" id="RHEA-COMP:11604"/>
        <dbReference type="ChEBI" id="CHEBI:15378"/>
        <dbReference type="ChEBI" id="CHEBI:29999"/>
        <dbReference type="ChEBI" id="CHEBI:30616"/>
        <dbReference type="ChEBI" id="CHEBI:83421"/>
        <dbReference type="ChEBI" id="CHEBI:456216"/>
    </reaction>
</comment>
<dbReference type="CDD" id="cd14066">
    <property type="entry name" value="STKc_IRAK"/>
    <property type="match status" value="1"/>
</dbReference>
<dbReference type="OrthoDB" id="688481at2759"/>
<evidence type="ECO:0000259" key="20">
    <source>
        <dbReference type="PROSITE" id="PS50011"/>
    </source>
</evidence>
<evidence type="ECO:0000256" key="3">
    <source>
        <dbReference type="ARBA" id="ARBA00022553"/>
    </source>
</evidence>
<feature type="domain" description="Gnk2-homologous" evidence="21">
    <location>
        <begin position="138"/>
        <end position="244"/>
    </location>
</feature>
<dbReference type="Proteomes" id="UP000091857">
    <property type="component" value="Chromosome 17"/>
</dbReference>
<dbReference type="Gene3D" id="1.10.510.10">
    <property type="entry name" value="Transferase(Phosphotransferase) domain 1"/>
    <property type="match status" value="1"/>
</dbReference>
<keyword evidence="12 18" id="KW-0472">Membrane</keyword>
<dbReference type="AlphaFoldDB" id="A0A2C9U586"/>
<comment type="subcellular location">
    <subcellularLocation>
        <location evidence="1">Membrane</location>
        <topology evidence="1">Single-pass membrane protein</topology>
    </subcellularLocation>
</comment>
<evidence type="ECO:0000256" key="18">
    <source>
        <dbReference type="SAM" id="Phobius"/>
    </source>
</evidence>
<dbReference type="GO" id="GO:0005524">
    <property type="term" value="F:ATP binding"/>
    <property type="evidence" value="ECO:0007669"/>
    <property type="project" value="UniProtKB-UniRule"/>
</dbReference>
<dbReference type="GO" id="GO:0005886">
    <property type="term" value="C:plasma membrane"/>
    <property type="evidence" value="ECO:0000318"/>
    <property type="project" value="GO_Central"/>
</dbReference>
<dbReference type="GO" id="GO:0007165">
    <property type="term" value="P:signal transduction"/>
    <property type="evidence" value="ECO:0000318"/>
    <property type="project" value="GO_Central"/>
</dbReference>
<dbReference type="STRING" id="3983.A0A2C9U586"/>
<dbReference type="PROSITE" id="PS50011">
    <property type="entry name" value="PROTEIN_KINASE_DOM"/>
    <property type="match status" value="1"/>
</dbReference>
<keyword evidence="11 18" id="KW-1133">Transmembrane helix</keyword>
<keyword evidence="23" id="KW-1185">Reference proteome</keyword>
<dbReference type="InterPro" id="IPR008271">
    <property type="entry name" value="Ser/Thr_kinase_AS"/>
</dbReference>
<dbReference type="PROSITE" id="PS00108">
    <property type="entry name" value="PROTEIN_KINASE_ST"/>
    <property type="match status" value="1"/>
</dbReference>
<keyword evidence="14" id="KW-0325">Glycoprotein</keyword>
<keyword evidence="6 19" id="KW-0732">Signal</keyword>
<keyword evidence="7" id="KW-0677">Repeat</keyword>
<dbReference type="GO" id="GO:0004674">
    <property type="term" value="F:protein serine/threonine kinase activity"/>
    <property type="evidence" value="ECO:0000318"/>
    <property type="project" value="GO_Central"/>
</dbReference>
<evidence type="ECO:0000256" key="16">
    <source>
        <dbReference type="ARBA" id="ARBA00047951"/>
    </source>
</evidence>
<evidence type="ECO:0008006" key="24">
    <source>
        <dbReference type="Google" id="ProtNLM"/>
    </source>
</evidence>
<evidence type="ECO:0000256" key="19">
    <source>
        <dbReference type="SAM" id="SignalP"/>
    </source>
</evidence>
<dbReference type="GO" id="GO:0042742">
    <property type="term" value="P:defense response to bacterium"/>
    <property type="evidence" value="ECO:0000318"/>
    <property type="project" value="GO_Central"/>
</dbReference>
<organism evidence="22 23">
    <name type="scientific">Manihot esculenta</name>
    <name type="common">Cassava</name>
    <name type="synonym">Jatropha manihot</name>
    <dbReference type="NCBI Taxonomy" id="3983"/>
    <lineage>
        <taxon>Eukaryota</taxon>
        <taxon>Viridiplantae</taxon>
        <taxon>Streptophyta</taxon>
        <taxon>Embryophyta</taxon>
        <taxon>Tracheophyta</taxon>
        <taxon>Spermatophyta</taxon>
        <taxon>Magnoliopsida</taxon>
        <taxon>eudicotyledons</taxon>
        <taxon>Gunneridae</taxon>
        <taxon>Pentapetalae</taxon>
        <taxon>rosids</taxon>
        <taxon>fabids</taxon>
        <taxon>Malpighiales</taxon>
        <taxon>Euphorbiaceae</taxon>
        <taxon>Crotonoideae</taxon>
        <taxon>Manihoteae</taxon>
        <taxon>Manihot</taxon>
    </lineage>
</organism>
<evidence type="ECO:0000313" key="23">
    <source>
        <dbReference type="Proteomes" id="UP000091857"/>
    </source>
</evidence>
<dbReference type="Gene3D" id="3.30.430.20">
    <property type="entry name" value="Gnk2 domain, C-X8-C-X2-C motif"/>
    <property type="match status" value="2"/>
</dbReference>
<comment type="catalytic activity">
    <reaction evidence="16">
        <text>L-threonyl-[protein] + ATP = O-phospho-L-threonyl-[protein] + ADP + H(+)</text>
        <dbReference type="Rhea" id="RHEA:46608"/>
        <dbReference type="Rhea" id="RHEA-COMP:11060"/>
        <dbReference type="Rhea" id="RHEA-COMP:11605"/>
        <dbReference type="ChEBI" id="CHEBI:15378"/>
        <dbReference type="ChEBI" id="CHEBI:30013"/>
        <dbReference type="ChEBI" id="CHEBI:30616"/>
        <dbReference type="ChEBI" id="CHEBI:61977"/>
        <dbReference type="ChEBI" id="CHEBI:456216"/>
    </reaction>
</comment>
<feature type="chain" id="PRO_5012226166" description="Cysteine-rich receptor-like protein kinase 25" evidence="19">
    <location>
        <begin position="27"/>
        <end position="655"/>
    </location>
</feature>
<evidence type="ECO:0000259" key="21">
    <source>
        <dbReference type="PROSITE" id="PS51473"/>
    </source>
</evidence>
<protein>
    <recommendedName>
        <fullName evidence="24">Cysteine-rich receptor-like protein kinase 25</fullName>
    </recommendedName>
</protein>
<dbReference type="InterPro" id="IPR001245">
    <property type="entry name" value="Ser-Thr/Tyr_kinase_cat_dom"/>
</dbReference>
<evidence type="ECO:0000256" key="14">
    <source>
        <dbReference type="ARBA" id="ARBA00023180"/>
    </source>
</evidence>
<evidence type="ECO:0000256" key="8">
    <source>
        <dbReference type="ARBA" id="ARBA00022741"/>
    </source>
</evidence>
<evidence type="ECO:0000256" key="11">
    <source>
        <dbReference type="ARBA" id="ARBA00022989"/>
    </source>
</evidence>
<dbReference type="PANTHER" id="PTHR27002:SF1050">
    <property type="entry name" value="CYSTEINE-RICH RECEPTOR-LIKE PROTEIN KINASE 5"/>
    <property type="match status" value="1"/>
</dbReference>
<dbReference type="FunFam" id="1.10.510.10:FF:000129">
    <property type="entry name" value="cysteine-rich receptor-like protein kinase 10"/>
    <property type="match status" value="1"/>
</dbReference>
<dbReference type="PROSITE" id="PS00107">
    <property type="entry name" value="PROTEIN_KINASE_ATP"/>
    <property type="match status" value="1"/>
</dbReference>
<keyword evidence="2" id="KW-0723">Serine/threonine-protein kinase</keyword>
<keyword evidence="4" id="KW-0808">Transferase</keyword>
<dbReference type="Pfam" id="PF01657">
    <property type="entry name" value="Stress-antifung"/>
    <property type="match status" value="2"/>
</dbReference>
<evidence type="ECO:0000313" key="22">
    <source>
        <dbReference type="EMBL" id="OAY24616.1"/>
    </source>
</evidence>